<sequence>MEDPSWTRNCQSLTGSLQSLDKKISALRRSTNKLRSLKDINREREKVKKTTAEINTVDVPVIEEQLRLVDRFVHLRPVLRTEGVKLMSEAQSVLQSYRDVCDQFYKQCISVEEASRGKMSGRLDGSYEDDAVANQEGGKPLPVTQAPTQKVTFEKDLYDDIMAERVRETNEIAENVKDINEIFQHINEMVGDQGAKLEIVDANVTAAENATRSGNQQLRRAQSYQEKTSRNKVLFMFLIVMIVLVFGSLIL</sequence>
<dbReference type="InterPro" id="IPR000727">
    <property type="entry name" value="T_SNARE_dom"/>
</dbReference>
<dbReference type="GO" id="GO:0012505">
    <property type="term" value="C:endomembrane system"/>
    <property type="evidence" value="ECO:0007669"/>
    <property type="project" value="TreeGrafter"/>
</dbReference>
<evidence type="ECO:0000313" key="5">
    <source>
        <dbReference type="Proteomes" id="UP000015354"/>
    </source>
</evidence>
<dbReference type="InterPro" id="IPR010989">
    <property type="entry name" value="SNARE"/>
</dbReference>
<feature type="transmembrane region" description="Helical" evidence="2">
    <location>
        <begin position="233"/>
        <end position="250"/>
    </location>
</feature>
<dbReference type="GO" id="GO:0005484">
    <property type="term" value="F:SNAP receptor activity"/>
    <property type="evidence" value="ECO:0007669"/>
    <property type="project" value="TreeGrafter"/>
</dbReference>
<name>S9UA23_9TRYP</name>
<reference evidence="4 5" key="1">
    <citation type="journal article" date="2013" name="PLoS ONE">
        <title>Predicting the Proteins of Angomonas deanei, Strigomonas culicis and Their Respective Endosymbionts Reveals New Aspects of the Trypanosomatidae Family.</title>
        <authorList>
            <person name="Motta M.C."/>
            <person name="Martins A.C."/>
            <person name="de Souza S.S."/>
            <person name="Catta-Preta C.M."/>
            <person name="Silva R."/>
            <person name="Klein C.C."/>
            <person name="de Almeida L.G."/>
            <person name="de Lima Cunha O."/>
            <person name="Ciapina L.P."/>
            <person name="Brocchi M."/>
            <person name="Colabardini A.C."/>
            <person name="de Araujo Lima B."/>
            <person name="Machado C.R."/>
            <person name="de Almeida Soares C.M."/>
            <person name="Probst C.M."/>
            <person name="de Menezes C.B."/>
            <person name="Thompson C.E."/>
            <person name="Bartholomeu D.C."/>
            <person name="Gradia D.F."/>
            <person name="Pavoni D.P."/>
            <person name="Grisard E.C."/>
            <person name="Fantinatti-Garboggini F."/>
            <person name="Marchini F.K."/>
            <person name="Rodrigues-Luiz G.F."/>
            <person name="Wagner G."/>
            <person name="Goldman G.H."/>
            <person name="Fietto J.L."/>
            <person name="Elias M.C."/>
            <person name="Goldman M.H."/>
            <person name="Sagot M.F."/>
            <person name="Pereira M."/>
            <person name="Stoco P.H."/>
            <person name="de Mendonca-Neto R.P."/>
            <person name="Teixeira S.M."/>
            <person name="Maciel T.E."/>
            <person name="de Oliveira Mendes T.A."/>
            <person name="Urmenyi T.P."/>
            <person name="de Souza W."/>
            <person name="Schenkman S."/>
            <person name="de Vasconcelos A.T."/>
        </authorList>
    </citation>
    <scope>NUCLEOTIDE SEQUENCE [LARGE SCALE GENOMIC DNA]</scope>
</reference>
<dbReference type="SMART" id="SM00397">
    <property type="entry name" value="t_SNARE"/>
    <property type="match status" value="1"/>
</dbReference>
<dbReference type="GO" id="GO:0006886">
    <property type="term" value="P:intracellular protein transport"/>
    <property type="evidence" value="ECO:0007669"/>
    <property type="project" value="TreeGrafter"/>
</dbReference>
<feature type="domain" description="T-SNARE coiled-coil homology" evidence="3">
    <location>
        <begin position="159"/>
        <end position="221"/>
    </location>
</feature>
<dbReference type="InterPro" id="IPR006011">
    <property type="entry name" value="Syntaxin_N"/>
</dbReference>
<gene>
    <name evidence="4" type="ORF">STCU_06469</name>
</gene>
<dbReference type="EMBL" id="ATMH01006469">
    <property type="protein sequence ID" value="EPY25803.1"/>
    <property type="molecule type" value="Genomic_DNA"/>
</dbReference>
<dbReference type="SUPFAM" id="SSF47661">
    <property type="entry name" value="t-snare proteins"/>
    <property type="match status" value="1"/>
</dbReference>
<dbReference type="Proteomes" id="UP000015354">
    <property type="component" value="Unassembled WGS sequence"/>
</dbReference>
<dbReference type="Pfam" id="PF14523">
    <property type="entry name" value="Syntaxin_2"/>
    <property type="match status" value="1"/>
</dbReference>
<organism evidence="4 5">
    <name type="scientific">Strigomonas culicis</name>
    <dbReference type="NCBI Taxonomy" id="28005"/>
    <lineage>
        <taxon>Eukaryota</taxon>
        <taxon>Discoba</taxon>
        <taxon>Euglenozoa</taxon>
        <taxon>Kinetoplastea</taxon>
        <taxon>Metakinetoplastina</taxon>
        <taxon>Trypanosomatida</taxon>
        <taxon>Trypanosomatidae</taxon>
        <taxon>Strigomonadinae</taxon>
        <taxon>Strigomonas</taxon>
    </lineage>
</organism>
<dbReference type="GO" id="GO:0000149">
    <property type="term" value="F:SNARE binding"/>
    <property type="evidence" value="ECO:0007669"/>
    <property type="project" value="TreeGrafter"/>
</dbReference>
<comment type="similarity">
    <text evidence="1">Belongs to the syntaxin family.</text>
</comment>
<dbReference type="GO" id="GO:0048278">
    <property type="term" value="P:vesicle docking"/>
    <property type="evidence" value="ECO:0007669"/>
    <property type="project" value="TreeGrafter"/>
</dbReference>
<dbReference type="GO" id="GO:0031201">
    <property type="term" value="C:SNARE complex"/>
    <property type="evidence" value="ECO:0007669"/>
    <property type="project" value="TreeGrafter"/>
</dbReference>
<keyword evidence="2" id="KW-0472">Membrane</keyword>
<dbReference type="PANTHER" id="PTHR19957:SF38">
    <property type="entry name" value="LD27581P"/>
    <property type="match status" value="1"/>
</dbReference>
<proteinExistence type="inferred from homology"/>
<dbReference type="OrthoDB" id="364348at2759"/>
<accession>S9UA23</accession>
<dbReference type="GO" id="GO:0006906">
    <property type="term" value="P:vesicle fusion"/>
    <property type="evidence" value="ECO:0007669"/>
    <property type="project" value="TreeGrafter"/>
</dbReference>
<dbReference type="Gene3D" id="1.20.58.70">
    <property type="match status" value="1"/>
</dbReference>
<evidence type="ECO:0000256" key="2">
    <source>
        <dbReference type="SAM" id="Phobius"/>
    </source>
</evidence>
<dbReference type="PANTHER" id="PTHR19957">
    <property type="entry name" value="SYNTAXIN"/>
    <property type="match status" value="1"/>
</dbReference>
<dbReference type="CDD" id="cd15840">
    <property type="entry name" value="SNARE_Qa"/>
    <property type="match status" value="1"/>
</dbReference>
<keyword evidence="5" id="KW-1185">Reference proteome</keyword>
<evidence type="ECO:0000313" key="4">
    <source>
        <dbReference type="EMBL" id="EPY25803.1"/>
    </source>
</evidence>
<keyword evidence="2" id="KW-1133">Transmembrane helix</keyword>
<dbReference type="PROSITE" id="PS50192">
    <property type="entry name" value="T_SNARE"/>
    <property type="match status" value="1"/>
</dbReference>
<evidence type="ECO:0000259" key="3">
    <source>
        <dbReference type="PROSITE" id="PS50192"/>
    </source>
</evidence>
<dbReference type="AlphaFoldDB" id="S9UA23"/>
<keyword evidence="2" id="KW-0812">Transmembrane</keyword>
<dbReference type="InterPro" id="IPR045242">
    <property type="entry name" value="Syntaxin"/>
</dbReference>
<evidence type="ECO:0000256" key="1">
    <source>
        <dbReference type="ARBA" id="ARBA00009063"/>
    </source>
</evidence>
<protein>
    <submittedName>
        <fullName evidence="4">Syntaxin 7</fullName>
    </submittedName>
</protein>
<comment type="caution">
    <text evidence="4">The sequence shown here is derived from an EMBL/GenBank/DDBJ whole genome shotgun (WGS) entry which is preliminary data.</text>
</comment>